<keyword evidence="12" id="KW-1185">Reference proteome</keyword>
<evidence type="ECO:0000256" key="3">
    <source>
        <dbReference type="ARBA" id="ARBA00022670"/>
    </source>
</evidence>
<feature type="transmembrane region" description="Helical" evidence="9">
    <location>
        <begin position="122"/>
        <end position="142"/>
    </location>
</feature>
<dbReference type="EMBL" id="LS483254">
    <property type="protein sequence ID" value="SQD93219.1"/>
    <property type="molecule type" value="Genomic_DNA"/>
</dbReference>
<evidence type="ECO:0000256" key="6">
    <source>
        <dbReference type="ARBA" id="ARBA00022801"/>
    </source>
</evidence>
<keyword evidence="11" id="KW-0449">Lipoprotein</keyword>
<feature type="transmembrane region" description="Helical" evidence="9">
    <location>
        <begin position="92"/>
        <end position="110"/>
    </location>
</feature>
<dbReference type="AlphaFoldDB" id="A0A2X3L244"/>
<evidence type="ECO:0000313" key="12">
    <source>
        <dbReference type="Proteomes" id="UP000249818"/>
    </source>
</evidence>
<evidence type="ECO:0000256" key="9">
    <source>
        <dbReference type="HAMAP-Rule" id="MF_00161"/>
    </source>
</evidence>
<dbReference type="GO" id="GO:0005886">
    <property type="term" value="C:plasma membrane"/>
    <property type="evidence" value="ECO:0007669"/>
    <property type="project" value="UniProtKB-SubCell"/>
</dbReference>
<accession>A0A2X3L244</accession>
<dbReference type="UniPathway" id="UPA00665"/>
<comment type="caution">
    <text evidence="9">Lacks conserved residue(s) required for the propagation of feature annotation.</text>
</comment>
<evidence type="ECO:0000256" key="2">
    <source>
        <dbReference type="ARBA" id="ARBA00022475"/>
    </source>
</evidence>
<keyword evidence="4 9" id="KW-0812">Transmembrane</keyword>
<proteinExistence type="inferred from homology"/>
<dbReference type="RefSeq" id="WP_122031617.1">
    <property type="nucleotide sequence ID" value="NZ_LS483254.1"/>
</dbReference>
<protein>
    <recommendedName>
        <fullName evidence="9">Lipoprotein signal peptidase</fullName>
        <ecNumber evidence="9">3.4.23.36</ecNumber>
    </recommendedName>
    <alternativeName>
        <fullName evidence="9">Prolipoprotein signal peptidase</fullName>
    </alternativeName>
    <alternativeName>
        <fullName evidence="9">Signal peptidase II</fullName>
        <shortName evidence="9">SPase II</shortName>
    </alternativeName>
</protein>
<keyword evidence="3 9" id="KW-0645">Protease</keyword>
<comment type="function">
    <text evidence="9">This protein specifically catalyzes the removal of signal peptides from prolipoproteins.</text>
</comment>
<keyword evidence="7 9" id="KW-1133">Transmembrane helix</keyword>
<dbReference type="PANTHER" id="PTHR33695:SF1">
    <property type="entry name" value="LIPOPROTEIN SIGNAL PEPTIDASE"/>
    <property type="match status" value="1"/>
</dbReference>
<dbReference type="GO" id="GO:0004190">
    <property type="term" value="F:aspartic-type endopeptidase activity"/>
    <property type="evidence" value="ECO:0007669"/>
    <property type="project" value="UniProtKB-UniRule"/>
</dbReference>
<dbReference type="Proteomes" id="UP000249818">
    <property type="component" value="Chromosome BARAN1"/>
</dbReference>
<feature type="transmembrane region" description="Helical" evidence="9">
    <location>
        <begin position="61"/>
        <end position="80"/>
    </location>
</feature>
<comment type="catalytic activity">
    <reaction evidence="9">
        <text>Release of signal peptides from bacterial membrane prolipoproteins. Hydrolyzes -Xaa-Yaa-Zaa-|-(S,diacylglyceryl)Cys-, in which Xaa is hydrophobic (preferably Leu), and Yaa (Ala or Ser) and Zaa (Gly or Ala) have small, neutral side chains.</text>
        <dbReference type="EC" id="3.4.23.36"/>
    </reaction>
</comment>
<dbReference type="PRINTS" id="PR00781">
    <property type="entry name" value="LIPOSIGPTASE"/>
</dbReference>
<dbReference type="OrthoDB" id="9810259at2"/>
<evidence type="ECO:0000256" key="10">
    <source>
        <dbReference type="RuleBase" id="RU004181"/>
    </source>
</evidence>
<feature type="active site" evidence="9">
    <location>
        <position position="127"/>
    </location>
</feature>
<keyword evidence="5 9" id="KW-0064">Aspartyl protease</keyword>
<evidence type="ECO:0000256" key="1">
    <source>
        <dbReference type="ARBA" id="ARBA00006139"/>
    </source>
</evidence>
<dbReference type="PROSITE" id="PS51318">
    <property type="entry name" value="TAT"/>
    <property type="match status" value="1"/>
</dbReference>
<name>A0A2X3L244_9BACT</name>
<comment type="subcellular location">
    <subcellularLocation>
        <location evidence="9">Cell membrane</location>
        <topology evidence="9">Multi-pass membrane protein</topology>
    </subcellularLocation>
</comment>
<evidence type="ECO:0000256" key="4">
    <source>
        <dbReference type="ARBA" id="ARBA00022692"/>
    </source>
</evidence>
<comment type="pathway">
    <text evidence="9">Protein modification; lipoprotein biosynthesis (signal peptide cleavage).</text>
</comment>
<dbReference type="Pfam" id="PF01252">
    <property type="entry name" value="Peptidase_A8"/>
    <property type="match status" value="1"/>
</dbReference>
<evidence type="ECO:0000256" key="8">
    <source>
        <dbReference type="ARBA" id="ARBA00023136"/>
    </source>
</evidence>
<dbReference type="EC" id="3.4.23.36" evidence="9"/>
<evidence type="ECO:0000256" key="5">
    <source>
        <dbReference type="ARBA" id="ARBA00022750"/>
    </source>
</evidence>
<keyword evidence="6 9" id="KW-0378">Hydrolase</keyword>
<dbReference type="PANTHER" id="PTHR33695">
    <property type="entry name" value="LIPOPROTEIN SIGNAL PEPTIDASE"/>
    <property type="match status" value="1"/>
</dbReference>
<dbReference type="KEGG" id="bana:BARAN1_1197"/>
<dbReference type="HAMAP" id="MF_00161">
    <property type="entry name" value="LspA"/>
    <property type="match status" value="1"/>
</dbReference>
<dbReference type="InterPro" id="IPR001872">
    <property type="entry name" value="Peptidase_A8"/>
</dbReference>
<comment type="similarity">
    <text evidence="1 9 10">Belongs to the peptidase A8 family.</text>
</comment>
<dbReference type="InterPro" id="IPR006311">
    <property type="entry name" value="TAT_signal"/>
</dbReference>
<reference evidence="12" key="1">
    <citation type="submission" date="2018-05" db="EMBL/GenBank/DDBJ databases">
        <authorList>
            <person name="Hao L."/>
        </authorList>
    </citation>
    <scope>NUCLEOTIDE SEQUENCE [LARGE SCALE GENOMIC DNA]</scope>
</reference>
<sequence length="148" mass="15020">MRSRRSFLLAAAVLALDQGTKAWAGRTLPGGGSRSYLGGLVRLTLVHNPGGAFGLFPEHSGAFIAVSAVVVAALAVLLLLGRWRPLGRVGSALLLGGAAGNLVDRVQWGYVLDFLQVPGLPVFNAADVAIVVGAGLLAVALLGGGKAK</sequence>
<organism evidence="11 12">
    <name type="scientific">Candidatus Bipolaricaulis anaerobius</name>
    <dbReference type="NCBI Taxonomy" id="2026885"/>
    <lineage>
        <taxon>Bacteria</taxon>
        <taxon>Candidatus Bipolaricaulota</taxon>
        <taxon>Candidatus Bipolaricaulia</taxon>
        <taxon>Candidatus Bipolaricaulales</taxon>
        <taxon>Candidatus Bipolaricaulaceae</taxon>
        <taxon>Candidatus Bipolaricaulis</taxon>
    </lineage>
</organism>
<dbReference type="GO" id="GO:0006508">
    <property type="term" value="P:proteolysis"/>
    <property type="evidence" value="ECO:0007669"/>
    <property type="project" value="UniProtKB-KW"/>
</dbReference>
<evidence type="ECO:0000256" key="7">
    <source>
        <dbReference type="ARBA" id="ARBA00022989"/>
    </source>
</evidence>
<keyword evidence="2 9" id="KW-1003">Cell membrane</keyword>
<gene>
    <name evidence="9 11" type="primary">lspA</name>
    <name evidence="11" type="ORF">BARAN1_1197</name>
</gene>
<keyword evidence="8 9" id="KW-0472">Membrane</keyword>
<feature type="active site" evidence="9">
    <location>
        <position position="113"/>
    </location>
</feature>
<evidence type="ECO:0000313" key="11">
    <source>
        <dbReference type="EMBL" id="SQD93219.1"/>
    </source>
</evidence>